<sequence length="1356" mass="151182">MPRNRVLSFMSQWGGGPRSPTTEDVKEAPPRQKSTPPPRDPSQSEKLRKLNTDIDTPQSIRGYRADALGQASPHSPSTQSRARAESRANTRPNSMIQTYNPPQMELATDTPPELAPIFSYLNSHSNKSYQEGYFLKLHDLDSSGRPSRDRTWTECFAQLVGTVLSLWDAAALDAAGEDGEVVPTFINLSDASIKMIESLPMNGAAGGSLQNVLSVSTAANNRYLLHFNSLNSLTQWTAGIRLAMFEHSTLQEAYTGSLIAGKGRYLNGIKQIMERTRFAYDDWARVRFGAGTPWRRCWCVISPPDEKEWQKSQKSLKKGSAYTRPQLPKGDIKFYDTRKVTKKTKPIATISDAYAAYAIYPQSKPLVEQSTLVKLEGLVTIHGGQETTTEGFVFVMPEVHAAVSGFEMMLRWLFPVYDTFGLYGRPTRLIADTLDARGLMFAMPKDRRYGYLDILDVSGLIHEKGSQNWSERQWRKELRKLTSVRMTTALENGDRGVGSRRNTMSRNSLPPSKNGVQLQHAAIHSTPGSRSASPHKVAPGNVRPPSRTDSAPPTAFSNSPHKRSVSDAPGYRRHMAETPSRLSYEQNMRDDDQPPAPPRHGGVLGSNGTQSPSPIERVHSDDRLSTNSPYEEVAAAASPYLPPPEPVVSPPEMQHNPHSRPAAQPHVTPELRRAHSNVDEDTLQQMQDAVRNVQQEGYAMPQSNEQTLAYREQQYLPVERLHGYSGHGAYRGEETRLESIPGSPYHAVSGEYFDANERPNIDELAARSEQRPELAHNRSSQSISRKPLPNRQLPQVPQDGQSSARSGQQVRDDVETPASPPSPAGSFIVDPTFVDEDLIARVLNDDSERTNTIASTETPDYASSGRSSLEEQKRKEQQEKKAFERRGKLKTVGDPTMSSVPERAYGSGKLDTWDKDKEEQSSEIPTIEFGPTYTYKVHSRPSTSGTMTPGEMGKHQRSKSRDRLRESSGSRMSSYFDAPEGSPAEKRRSSYFAGARTPTPTGIEAQETVEPSNKRSSMAWAPGVASAGSPSSGLTPEQFVQLKFEQSQRPQYAPQPQYAQRTKSLVPPIAHSRNFSTNDLPQMRRSMAKTPPPFQRSISGDWTMQRAESPQTPPSRPHSRNLLRRSSGATLLNSTQAVTLSAKERTQVSRMTGAPLVSMAANEDKRKKFDMPNAGLIGALADRERDRANVDRYRSGAVQGAVAMTIQQQAEAQQAALLAQQERQHAAQMAAQKAAQTAQFNQMAHERAQRMLAPQQRSSMYLPQQTGQVQQMAPQMQHRQSWAPDMLQQQLLQQQMQIQQMQQMQQQQGYGMGQQSQASVYGGQYVQQPSFGQQQPMYGQQQQQQQQQQQYYQPRR</sequence>
<reference evidence="4 6" key="2">
    <citation type="submission" date="2023-09" db="EMBL/GenBank/DDBJ databases">
        <title>Complete-Gapless Cercospora beticola genome.</title>
        <authorList>
            <person name="Wyatt N.A."/>
            <person name="Spanner R.E."/>
            <person name="Bolton M.D."/>
        </authorList>
    </citation>
    <scope>NUCLEOTIDE SEQUENCE [LARGE SCALE GENOMIC DNA]</scope>
    <source>
        <strain evidence="4">Cb09-40</strain>
    </source>
</reference>
<feature type="region of interest" description="Disordered" evidence="1">
    <location>
        <begin position="843"/>
        <end position="1035"/>
    </location>
</feature>
<organism evidence="3 5">
    <name type="scientific">Cercospora beticola</name>
    <name type="common">Sugarbeet leaf spot fungus</name>
    <dbReference type="NCBI Taxonomy" id="122368"/>
    <lineage>
        <taxon>Eukaryota</taxon>
        <taxon>Fungi</taxon>
        <taxon>Dikarya</taxon>
        <taxon>Ascomycota</taxon>
        <taxon>Pezizomycotina</taxon>
        <taxon>Dothideomycetes</taxon>
        <taxon>Dothideomycetidae</taxon>
        <taxon>Mycosphaerellales</taxon>
        <taxon>Mycosphaerellaceae</taxon>
        <taxon>Cercospora</taxon>
    </lineage>
</organism>
<feature type="compositionally biased region" description="Basic and acidic residues" evidence="1">
    <location>
        <begin position="766"/>
        <end position="776"/>
    </location>
</feature>
<reference evidence="3 5" key="1">
    <citation type="submission" date="2015-10" db="EMBL/GenBank/DDBJ databases">
        <title>The cercosporin biosynthetic gene cluster was horizontally transferred to several fungal lineages and shown to be expanded in Cercospora beticola based on microsynteny with recipient genomes.</title>
        <authorList>
            <person name="De Jonge R."/>
            <person name="Ebert M.K."/>
            <person name="Suttle J.C."/>
            <person name="Jurick Ii W.M."/>
            <person name="Secor G.A."/>
            <person name="Thomma B.P."/>
            <person name="Van De Peer Y."/>
            <person name="Bolton M.D."/>
        </authorList>
    </citation>
    <scope>NUCLEOTIDE SEQUENCE [LARGE SCALE GENOMIC DNA]</scope>
    <source>
        <strain evidence="3 5">09-40</strain>
    </source>
</reference>
<dbReference type="InterPro" id="IPR058155">
    <property type="entry name" value="Skg3/CAF120-like_PH"/>
</dbReference>
<keyword evidence="6" id="KW-1185">Reference proteome</keyword>
<evidence type="ECO:0000256" key="1">
    <source>
        <dbReference type="SAM" id="MobiDB-lite"/>
    </source>
</evidence>
<feature type="compositionally biased region" description="Low complexity" evidence="1">
    <location>
        <begin position="1019"/>
        <end position="1033"/>
    </location>
</feature>
<dbReference type="Pfam" id="PF25381">
    <property type="entry name" value="PH_26"/>
    <property type="match status" value="1"/>
</dbReference>
<feature type="compositionally biased region" description="Basic and acidic residues" evidence="1">
    <location>
        <begin position="959"/>
        <end position="968"/>
    </location>
</feature>
<gene>
    <name evidence="3" type="ORF">CB0940_04762</name>
    <name evidence="4" type="ORF">RHO25_006662</name>
</gene>
<feature type="compositionally biased region" description="Low complexity" evidence="1">
    <location>
        <begin position="1332"/>
        <end position="1356"/>
    </location>
</feature>
<evidence type="ECO:0000259" key="2">
    <source>
        <dbReference type="PROSITE" id="PS50003"/>
    </source>
</evidence>
<feature type="region of interest" description="Disordered" evidence="1">
    <location>
        <begin position="766"/>
        <end position="830"/>
    </location>
</feature>
<evidence type="ECO:0000313" key="6">
    <source>
        <dbReference type="Proteomes" id="UP001302367"/>
    </source>
</evidence>
<feature type="compositionally biased region" description="Polar residues" evidence="1">
    <location>
        <begin position="1096"/>
        <end position="1110"/>
    </location>
</feature>
<dbReference type="InterPro" id="IPR011993">
    <property type="entry name" value="PH-like_dom_sf"/>
</dbReference>
<name>A0A2G5HLS1_CERBT</name>
<dbReference type="Proteomes" id="UP001302367">
    <property type="component" value="Chromosome 4"/>
</dbReference>
<evidence type="ECO:0000313" key="5">
    <source>
        <dbReference type="Proteomes" id="UP000230605"/>
    </source>
</evidence>
<feature type="compositionally biased region" description="Polar residues" evidence="1">
    <location>
        <begin position="792"/>
        <end position="809"/>
    </location>
</feature>
<dbReference type="Gene3D" id="2.30.29.30">
    <property type="entry name" value="Pleckstrin-homology domain (PH domain)/Phosphotyrosine-binding domain (PTB)"/>
    <property type="match status" value="1"/>
</dbReference>
<feature type="compositionally biased region" description="Polar residues" evidence="1">
    <location>
        <begin position="1127"/>
        <end position="1139"/>
    </location>
</feature>
<dbReference type="PROSITE" id="PS50003">
    <property type="entry name" value="PH_DOMAIN"/>
    <property type="match status" value="1"/>
</dbReference>
<feature type="compositionally biased region" description="Basic and acidic residues" evidence="1">
    <location>
        <begin position="911"/>
        <end position="920"/>
    </location>
</feature>
<dbReference type="InterPro" id="IPR001849">
    <property type="entry name" value="PH_domain"/>
</dbReference>
<accession>A0A2G5HLS1</accession>
<protein>
    <submittedName>
        <fullName evidence="3">Protein SKG3</fullName>
    </submittedName>
</protein>
<feature type="region of interest" description="Disordered" evidence="1">
    <location>
        <begin position="1261"/>
        <end position="1282"/>
    </location>
</feature>
<evidence type="ECO:0000313" key="3">
    <source>
        <dbReference type="EMBL" id="PIA93516.1"/>
    </source>
</evidence>
<feature type="compositionally biased region" description="Polar residues" evidence="1">
    <location>
        <begin position="89"/>
        <end position="99"/>
    </location>
</feature>
<proteinExistence type="predicted"/>
<dbReference type="Proteomes" id="UP000230605">
    <property type="component" value="Chromosome 4"/>
</dbReference>
<dbReference type="SUPFAM" id="SSF50729">
    <property type="entry name" value="PH domain-like"/>
    <property type="match status" value="1"/>
</dbReference>
<feature type="compositionally biased region" description="Polar residues" evidence="1">
    <location>
        <begin position="1261"/>
        <end position="1280"/>
    </location>
</feature>
<feature type="region of interest" description="Disordered" evidence="1">
    <location>
        <begin position="1331"/>
        <end position="1356"/>
    </location>
</feature>
<feature type="compositionally biased region" description="Polar residues" evidence="1">
    <location>
        <begin position="547"/>
        <end position="559"/>
    </location>
</feature>
<feature type="compositionally biased region" description="Polar residues" evidence="1">
    <location>
        <begin position="72"/>
        <end position="81"/>
    </location>
</feature>
<feature type="compositionally biased region" description="Basic and acidic residues" evidence="1">
    <location>
        <begin position="21"/>
        <end position="30"/>
    </location>
</feature>
<feature type="compositionally biased region" description="Basic and acidic residues" evidence="1">
    <location>
        <begin position="868"/>
        <end position="886"/>
    </location>
</feature>
<dbReference type="EMBL" id="CP134187">
    <property type="protein sequence ID" value="WPB02028.1"/>
    <property type="molecule type" value="Genomic_DNA"/>
</dbReference>
<feature type="region of interest" description="Disordered" evidence="1">
    <location>
        <begin position="489"/>
        <end position="675"/>
    </location>
</feature>
<feature type="compositionally biased region" description="Polar residues" evidence="1">
    <location>
        <begin position="500"/>
        <end position="517"/>
    </location>
</feature>
<dbReference type="OrthoDB" id="5563754at2759"/>
<dbReference type="EMBL" id="LKMD01000105">
    <property type="protein sequence ID" value="PIA93516.1"/>
    <property type="molecule type" value="Genomic_DNA"/>
</dbReference>
<feature type="region of interest" description="Disordered" evidence="1">
    <location>
        <begin position="1"/>
        <end position="99"/>
    </location>
</feature>
<feature type="region of interest" description="Disordered" evidence="1">
    <location>
        <begin position="1088"/>
        <end position="1140"/>
    </location>
</feature>
<feature type="domain" description="PH" evidence="2">
    <location>
        <begin position="127"/>
        <end position="245"/>
    </location>
</feature>
<evidence type="ECO:0000313" key="4">
    <source>
        <dbReference type="EMBL" id="WPB02028.1"/>
    </source>
</evidence>
<feature type="compositionally biased region" description="Basic and acidic residues" evidence="1">
    <location>
        <begin position="42"/>
        <end position="52"/>
    </location>
</feature>
<dbReference type="FunFam" id="2.30.29.30:FF:000203">
    <property type="entry name" value="PH domain-containing protein"/>
    <property type="match status" value="1"/>
</dbReference>
<feature type="compositionally biased region" description="Pro residues" evidence="1">
    <location>
        <begin position="640"/>
        <end position="649"/>
    </location>
</feature>
<dbReference type="SMART" id="SM00233">
    <property type="entry name" value="PH"/>
    <property type="match status" value="1"/>
</dbReference>